<organism evidence="1 2">
    <name type="scientific">Aspergillus avenaceus</name>
    <dbReference type="NCBI Taxonomy" id="36643"/>
    <lineage>
        <taxon>Eukaryota</taxon>
        <taxon>Fungi</taxon>
        <taxon>Dikarya</taxon>
        <taxon>Ascomycota</taxon>
        <taxon>Pezizomycotina</taxon>
        <taxon>Eurotiomycetes</taxon>
        <taxon>Eurotiomycetidae</taxon>
        <taxon>Eurotiales</taxon>
        <taxon>Aspergillaceae</taxon>
        <taxon>Aspergillus</taxon>
        <taxon>Aspergillus subgen. Circumdati</taxon>
    </lineage>
</organism>
<sequence length="488" mass="54800">MPAPRLILSRVDGRPQPAWKHVTISKGSILYVISEALGQLKWVWFAQRTRPLSNLREFDWASRGFYGSGELMWRLRFRHFAVWGAMAMILALAFDPFAQNLIHYYQNMVVDPSQRALLTKTTSYNTTGLSLMERLKWLDPTLKANVYNSLFSNDGSRPWATPHQVCSSGNCTWDPIAALEARALCSEVTEHLNTSCSVLTEGSFNGTLNCTATLPMTATVDWFVENEKYGQPFSVAVDGFGLDTNLTKDSRWRAMECSILPVVHNFRASSWAEWDENMPARIQNTYLQPPWGPEQGMQVNQTFVLGGLPINGLNTFFDHFFVGAMYMGSWSHVTFTSGSSGIYAAKDFIQAMAVIDMTRCKTKSAEKLQCAMENVAAAMSKSFRDPQYIAADSDSNRAQMANGRATSSVTYVSVRWQWIALPILVWLLGTPAISGPKWKNDPIPLLFLYQDEKNQGHGADVSAQDSWERAKNLKIRLYKSDDKMILGG</sequence>
<dbReference type="Proteomes" id="UP000325780">
    <property type="component" value="Unassembled WGS sequence"/>
</dbReference>
<keyword evidence="2" id="KW-1185">Reference proteome</keyword>
<dbReference type="PANTHER" id="PTHR35394">
    <property type="entry name" value="DUF3176 DOMAIN-CONTAINING PROTEIN"/>
    <property type="match status" value="1"/>
</dbReference>
<accession>A0A5N6U426</accession>
<dbReference type="AlphaFoldDB" id="A0A5N6U426"/>
<proteinExistence type="predicted"/>
<dbReference type="InterPro" id="IPR021514">
    <property type="entry name" value="DUF3176"/>
</dbReference>
<dbReference type="Pfam" id="PF11374">
    <property type="entry name" value="DUF3176"/>
    <property type="match status" value="1"/>
</dbReference>
<evidence type="ECO:0000313" key="1">
    <source>
        <dbReference type="EMBL" id="KAE8153169.1"/>
    </source>
</evidence>
<dbReference type="PANTHER" id="PTHR35394:SF5">
    <property type="entry name" value="DUF3176 DOMAIN-CONTAINING PROTEIN"/>
    <property type="match status" value="1"/>
</dbReference>
<gene>
    <name evidence="1" type="ORF">BDV25DRAFT_127495</name>
</gene>
<reference evidence="1 2" key="1">
    <citation type="submission" date="2019-04" db="EMBL/GenBank/DDBJ databases">
        <title>Friends and foes A comparative genomics study of 23 Aspergillus species from section Flavi.</title>
        <authorList>
            <consortium name="DOE Joint Genome Institute"/>
            <person name="Kjaerbolling I."/>
            <person name="Vesth T."/>
            <person name="Frisvad J.C."/>
            <person name="Nybo J.L."/>
            <person name="Theobald S."/>
            <person name="Kildgaard S."/>
            <person name="Isbrandt T."/>
            <person name="Kuo A."/>
            <person name="Sato A."/>
            <person name="Lyhne E.K."/>
            <person name="Kogle M.E."/>
            <person name="Wiebenga A."/>
            <person name="Kun R.S."/>
            <person name="Lubbers R.J."/>
            <person name="Makela M.R."/>
            <person name="Barry K."/>
            <person name="Chovatia M."/>
            <person name="Clum A."/>
            <person name="Daum C."/>
            <person name="Haridas S."/>
            <person name="He G."/>
            <person name="LaButti K."/>
            <person name="Lipzen A."/>
            <person name="Mondo S."/>
            <person name="Riley R."/>
            <person name="Salamov A."/>
            <person name="Simmons B.A."/>
            <person name="Magnuson J.K."/>
            <person name="Henrissat B."/>
            <person name="Mortensen U.H."/>
            <person name="Larsen T.O."/>
            <person name="Devries R.P."/>
            <person name="Grigoriev I.V."/>
            <person name="Machida M."/>
            <person name="Baker S.E."/>
            <person name="Andersen M.R."/>
        </authorList>
    </citation>
    <scope>NUCLEOTIDE SEQUENCE [LARGE SCALE GENOMIC DNA]</scope>
    <source>
        <strain evidence="1 2">IBT 18842</strain>
    </source>
</reference>
<dbReference type="OrthoDB" id="5242705at2759"/>
<name>A0A5N6U426_ASPAV</name>
<evidence type="ECO:0000313" key="2">
    <source>
        <dbReference type="Proteomes" id="UP000325780"/>
    </source>
</evidence>
<dbReference type="EMBL" id="ML742043">
    <property type="protein sequence ID" value="KAE8153169.1"/>
    <property type="molecule type" value="Genomic_DNA"/>
</dbReference>
<protein>
    <submittedName>
        <fullName evidence="1">Uncharacterized protein</fullName>
    </submittedName>
</protein>